<evidence type="ECO:0000256" key="5">
    <source>
        <dbReference type="ARBA" id="ARBA00022692"/>
    </source>
</evidence>
<dbReference type="Pfam" id="PF00593">
    <property type="entry name" value="TonB_dep_Rec_b-barrel"/>
    <property type="match status" value="1"/>
</dbReference>
<feature type="region of interest" description="Disordered" evidence="13">
    <location>
        <begin position="58"/>
        <end position="81"/>
    </location>
</feature>
<evidence type="ECO:0000256" key="2">
    <source>
        <dbReference type="ARBA" id="ARBA00009810"/>
    </source>
</evidence>
<feature type="domain" description="TonB-dependent receptor-like beta-barrel" evidence="14">
    <location>
        <begin position="287"/>
        <end position="722"/>
    </location>
</feature>
<dbReference type="GO" id="GO:0044718">
    <property type="term" value="P:siderophore transmembrane transport"/>
    <property type="evidence" value="ECO:0007669"/>
    <property type="project" value="TreeGrafter"/>
</dbReference>
<dbReference type="GO" id="GO:0009279">
    <property type="term" value="C:cell outer membrane"/>
    <property type="evidence" value="ECO:0007669"/>
    <property type="project" value="UniProtKB-SubCell"/>
</dbReference>
<keyword evidence="8 11" id="KW-0472">Membrane</keyword>
<reference evidence="16 17" key="5">
    <citation type="journal article" date="2010" name="Appl. Environ. Microbiol.">
        <title>phrR-like gene praR of Azorhizobium caulinodans ORS571 is essential for symbiosis with Sesbania rostrata and is involved in expression of reb genes.</title>
        <authorList>
            <person name="Akiba N."/>
            <person name="Aono T."/>
            <person name="Toyazaki H."/>
            <person name="Sato S."/>
            <person name="Oyaizu H."/>
        </authorList>
    </citation>
    <scope>NUCLEOTIDE SEQUENCE [LARGE SCALE GENOMIC DNA]</scope>
    <source>
        <strain evidence="17">ATCC 43989 / DSM 5975 / JCM 20966 / LMG 6465 / NBRC 14845 / NCIMB 13405 / ORS 571</strain>
    </source>
</reference>
<dbReference type="PROSITE" id="PS52016">
    <property type="entry name" value="TONB_DEPENDENT_REC_3"/>
    <property type="match status" value="1"/>
</dbReference>
<keyword evidence="4 11" id="KW-1134">Transmembrane beta strand</keyword>
<dbReference type="Gene3D" id="2.40.170.20">
    <property type="entry name" value="TonB-dependent receptor, beta-barrel domain"/>
    <property type="match status" value="1"/>
</dbReference>
<dbReference type="InterPro" id="IPR036942">
    <property type="entry name" value="Beta-barrel_TonB_sf"/>
</dbReference>
<keyword evidence="3 11" id="KW-0813">Transport</keyword>
<feature type="domain" description="TonB-dependent receptor plug" evidence="15">
    <location>
        <begin position="106"/>
        <end position="211"/>
    </location>
</feature>
<evidence type="ECO:0000256" key="10">
    <source>
        <dbReference type="ARBA" id="ARBA00023237"/>
    </source>
</evidence>
<dbReference type="InterPro" id="IPR010949">
    <property type="entry name" value="TonB_Hb/transfer/lactofer_rcpt"/>
</dbReference>
<reference evidence="16 17" key="6">
    <citation type="journal article" date="2011" name="Appl. Environ. Microbiol.">
        <title>Involvement of the azorhizobial chromosome partition gene (parA) in the onset of bacteroid differentiation during Sesbania rostrata stem nodule development.</title>
        <authorList>
            <person name="Liu CT."/>
            <person name="Lee KB."/>
            <person name="Wang YS."/>
            <person name="Peng MH."/>
            <person name="Lee KT."/>
            <person name="Suzuki S."/>
            <person name="Suzuki T."/>
            <person name="Oyaizu H."/>
        </authorList>
    </citation>
    <scope>NUCLEOTIDE SEQUENCE [LARGE SCALE GENOMIC DNA]</scope>
    <source>
        <strain evidence="17">ATCC 43989 / DSM 5975 / JCM 20966 / LMG 6465 / NBRC 14845 / NCIMB 13405 / ORS 571</strain>
    </source>
</reference>
<dbReference type="NCBIfam" id="TIGR01785">
    <property type="entry name" value="TonB-hemin"/>
    <property type="match status" value="1"/>
</dbReference>
<dbReference type="NCBIfam" id="TIGR01786">
    <property type="entry name" value="TonB-hemlactrns"/>
    <property type="match status" value="1"/>
</dbReference>
<feature type="compositionally biased region" description="Low complexity" evidence="13">
    <location>
        <begin position="58"/>
        <end position="77"/>
    </location>
</feature>
<dbReference type="eggNOG" id="COG4771">
    <property type="taxonomic scope" value="Bacteria"/>
</dbReference>
<dbReference type="Pfam" id="PF07715">
    <property type="entry name" value="Plug"/>
    <property type="match status" value="1"/>
</dbReference>
<evidence type="ECO:0000256" key="9">
    <source>
        <dbReference type="ARBA" id="ARBA00023170"/>
    </source>
</evidence>
<dbReference type="InterPro" id="IPR037066">
    <property type="entry name" value="Plug_dom_sf"/>
</dbReference>
<dbReference type="InterPro" id="IPR011276">
    <property type="entry name" value="TonB_haem/Hb_rcpt"/>
</dbReference>
<keyword evidence="7 12" id="KW-0798">TonB box</keyword>
<evidence type="ECO:0000259" key="15">
    <source>
        <dbReference type="Pfam" id="PF07715"/>
    </source>
</evidence>
<comment type="subcellular location">
    <subcellularLocation>
        <location evidence="1 11">Cell outer membrane</location>
        <topology evidence="1 11">Multi-pass membrane protein</topology>
    </subcellularLocation>
</comment>
<evidence type="ECO:0000313" key="16">
    <source>
        <dbReference type="EMBL" id="BAF90382.1"/>
    </source>
</evidence>
<accession>A8HW22</accession>
<dbReference type="Gene3D" id="2.170.130.10">
    <property type="entry name" value="TonB-dependent receptor, plug domain"/>
    <property type="match status" value="1"/>
</dbReference>
<evidence type="ECO:0000256" key="12">
    <source>
        <dbReference type="RuleBase" id="RU003357"/>
    </source>
</evidence>
<keyword evidence="9 16" id="KW-0675">Receptor</keyword>
<proteinExistence type="inferred from homology"/>
<keyword evidence="5 11" id="KW-0812">Transmembrane</keyword>
<dbReference type="CDD" id="cd01347">
    <property type="entry name" value="ligand_gated_channel"/>
    <property type="match status" value="1"/>
</dbReference>
<dbReference type="KEGG" id="azc:AZC_4384"/>
<dbReference type="GO" id="GO:0015232">
    <property type="term" value="F:heme transmembrane transporter activity"/>
    <property type="evidence" value="ECO:0007669"/>
    <property type="project" value="InterPro"/>
</dbReference>
<evidence type="ECO:0000313" key="17">
    <source>
        <dbReference type="Proteomes" id="UP000000270"/>
    </source>
</evidence>
<evidence type="ECO:0000256" key="8">
    <source>
        <dbReference type="ARBA" id="ARBA00023136"/>
    </source>
</evidence>
<dbReference type="RefSeq" id="WP_012172904.1">
    <property type="nucleotide sequence ID" value="NC_009937.1"/>
</dbReference>
<dbReference type="PANTHER" id="PTHR30069:SF41">
    <property type="entry name" value="HEME_HEMOPEXIN UTILIZATION PROTEIN C"/>
    <property type="match status" value="1"/>
</dbReference>
<dbReference type="AlphaFoldDB" id="A8HW22"/>
<reference evidence="16 17" key="4">
    <citation type="journal article" date="2009" name="Appl. Environ. Microbiol.">
        <title>Comparative genome-wide transcriptional profiling of Azorhizobium caulinodans ORS571 grown under free-living and symbiotic conditions.</title>
        <authorList>
            <person name="Tsukada S."/>
            <person name="Aono T."/>
            <person name="Akiba N."/>
            <person name="Lee KB."/>
            <person name="Liu CT."/>
            <person name="Toyazaki H."/>
            <person name="Oyaizu H."/>
        </authorList>
    </citation>
    <scope>NUCLEOTIDE SEQUENCE [LARGE SCALE GENOMIC DNA]</scope>
    <source>
        <strain evidence="17">ATCC 43989 / DSM 5975 / JCM 20966 / LMG 6465 / NBRC 14845 / NCIMB 13405 / ORS 571</strain>
    </source>
</reference>
<reference evidence="16 17" key="3">
    <citation type="journal article" date="2008" name="BMC Genomics">
        <title>The genome of the versatile nitrogen fixer Azorhizobium caulinodans ORS571.</title>
        <authorList>
            <person name="Lee KB."/>
            <person name="Backer P.D."/>
            <person name="Aono T."/>
            <person name="Liu CT."/>
            <person name="Suzuki S."/>
            <person name="Suzuki T."/>
            <person name="Kaneko T."/>
            <person name="Yamada M."/>
            <person name="Tabata S."/>
            <person name="Kupfer D.M."/>
            <person name="Najar F.Z."/>
            <person name="Wiley G.B."/>
            <person name="Roe B."/>
            <person name="Binnewies T.T."/>
            <person name="Ussery D.W."/>
            <person name="D'Haeze W."/>
            <person name="Herder J.D."/>
            <person name="Gevers D."/>
            <person name="Vereecke D."/>
            <person name="Holsters M."/>
            <person name="Oyaizu H."/>
        </authorList>
    </citation>
    <scope>NUCLEOTIDE SEQUENCE [LARGE SCALE GENOMIC DNA]</scope>
    <source>
        <strain evidence="17">ATCC 43989 / DSM 5975 / JCM 20966 / LMG 6465 / NBRC 14845 / NCIMB 13405 / ORS 571</strain>
    </source>
</reference>
<name>A8HW22_AZOC5</name>
<gene>
    <name evidence="16" type="ordered locus">AZC_4384</name>
</gene>
<evidence type="ECO:0000256" key="7">
    <source>
        <dbReference type="ARBA" id="ARBA00023077"/>
    </source>
</evidence>
<dbReference type="STRING" id="438753.AZC_4384"/>
<evidence type="ECO:0000256" key="13">
    <source>
        <dbReference type="SAM" id="MobiDB-lite"/>
    </source>
</evidence>
<evidence type="ECO:0000256" key="6">
    <source>
        <dbReference type="ARBA" id="ARBA00022729"/>
    </source>
</evidence>
<dbReference type="SUPFAM" id="SSF56935">
    <property type="entry name" value="Porins"/>
    <property type="match status" value="1"/>
</dbReference>
<evidence type="ECO:0000256" key="3">
    <source>
        <dbReference type="ARBA" id="ARBA00022448"/>
    </source>
</evidence>
<evidence type="ECO:0000256" key="11">
    <source>
        <dbReference type="PROSITE-ProRule" id="PRU01360"/>
    </source>
</evidence>
<protein>
    <submittedName>
        <fullName evidence="16">TonB-dependent haemoglobin/transferrin/lactoferrin receptor</fullName>
    </submittedName>
</protein>
<dbReference type="EMBL" id="AP009384">
    <property type="protein sequence ID" value="BAF90382.1"/>
    <property type="molecule type" value="Genomic_DNA"/>
</dbReference>
<evidence type="ECO:0000256" key="1">
    <source>
        <dbReference type="ARBA" id="ARBA00004571"/>
    </source>
</evidence>
<dbReference type="InterPro" id="IPR039426">
    <property type="entry name" value="TonB-dep_rcpt-like"/>
</dbReference>
<keyword evidence="6" id="KW-0732">Signal</keyword>
<keyword evidence="10 11" id="KW-0998">Cell outer membrane</keyword>
<dbReference type="GO" id="GO:0015344">
    <property type="term" value="F:siderophore uptake transmembrane transporter activity"/>
    <property type="evidence" value="ECO:0007669"/>
    <property type="project" value="TreeGrafter"/>
</dbReference>
<dbReference type="HOGENOM" id="CLU_008287_19_3_5"/>
<reference evidence="16 17" key="1">
    <citation type="journal article" date="2007" name="Appl. Environ. Microbiol.">
        <title>Rhizobial factors required for stem nodule maturation and maintenance in Sesbania rostrata-Azorhizobium caulinodans ORS571 symbiosis.</title>
        <authorList>
            <person name="Suzuki S."/>
            <person name="Aono T."/>
            <person name="Lee KB."/>
            <person name="Suzuki T."/>
            <person name="Liu CT."/>
            <person name="Miwa H."/>
            <person name="Wakao S."/>
            <person name="Iki T."/>
            <person name="Oyaizu H."/>
        </authorList>
    </citation>
    <scope>NUCLEOTIDE SEQUENCE [LARGE SCALE GENOMIC DNA]</scope>
    <source>
        <strain evidence="17">ATCC 43989 / DSM 5975 / JCM 20966 / LMG 6465 / NBRC 14845 / NCIMB 13405 / ORS 571</strain>
    </source>
</reference>
<organism evidence="16 17">
    <name type="scientific">Azorhizobium caulinodans (strain ATCC 43989 / DSM 5975 / JCM 20966 / LMG 6465 / NBRC 14845 / NCIMB 13405 / ORS 571)</name>
    <dbReference type="NCBI Taxonomy" id="438753"/>
    <lineage>
        <taxon>Bacteria</taxon>
        <taxon>Pseudomonadati</taxon>
        <taxon>Pseudomonadota</taxon>
        <taxon>Alphaproteobacteria</taxon>
        <taxon>Hyphomicrobiales</taxon>
        <taxon>Xanthobacteraceae</taxon>
        <taxon>Azorhizobium</taxon>
    </lineage>
</organism>
<dbReference type="InterPro" id="IPR000531">
    <property type="entry name" value="Beta-barrel_TonB"/>
</dbReference>
<dbReference type="PANTHER" id="PTHR30069">
    <property type="entry name" value="TONB-DEPENDENT OUTER MEMBRANE RECEPTOR"/>
    <property type="match status" value="1"/>
</dbReference>
<keyword evidence="17" id="KW-1185">Reference proteome</keyword>
<comment type="similarity">
    <text evidence="2 11 12">Belongs to the TonB-dependent receptor family.</text>
</comment>
<dbReference type="Proteomes" id="UP000000270">
    <property type="component" value="Chromosome"/>
</dbReference>
<sequence>MGRLTARASARSVSAVSLCRKGSGPFRRAAARGLSSVAGAALVAGGLAWAGPAAAQSATTAPAGSSSASWPASSQPAMTTGPGGEIALDAITVVATYTPISTINALAGVSTVRLDQLQEYLPDRTADVFWGMPGVTAIQNGNSTQTSVNIRGLQDFGRVAVIVDGARQNFTQLGHANSAGSFFVEPGLLAGVDVIRGPVSNIYGSGAIGGVVTMRTKDANDILKPGQTWGVEGTGEMGSNGPMGFGSAFGAARVGPNIDLFWGGTYRDQGNYSDGNGNEVPGTANTTWTGIAKATIRPADFHEIKLSALNYDSSYTTSSASVITTPTTSQYGTDITNRTVSASYNYSNPDNNLFDWRSTVYWNQVQQDQVKVAGTNSTVTGNVGNPRSFTIDTVGFDANNTTRFALGPVRNAVTVGGDYFHDDVSNIDRYGFGDGYNPSGTRGVGGAFVQWQANYSTWLEAIGAVRYDSYTLNGNGVSNSGDRFSPKLTIGLTPLPWFTVYGTYAEGYRAPAVTETLVAGAHPPAMPIVTCPDGSIGTFCFLPNANLQPEVGKNKEIGVNLKFDDLLTKGDKLRLKADVYRNDVSDFIELVQFGRTRFGTTAYAQYQNIASARLQGFELESMYDARLWFAGISATVSEGKDTSDNQPLSSIQPDNVATTIGLRSPDQTLSLSLRWQWVAAVTAADLPTNSVYAPTSSFNLVNVYLGYQPSENVRMSLSAENLLNEQYTQYQQFLPSAGLTVRGAVTIRFGGGEVASSKPAALTK</sequence>
<reference evidence="17" key="2">
    <citation type="submission" date="2007-04" db="EMBL/GenBank/DDBJ databases">
        <title>Complete genome sequence of the nitrogen-fixing bacterium Azorhizobium caulinodans ORS571.</title>
        <authorList>
            <person name="Lee K.B."/>
            <person name="Backer P.D."/>
            <person name="Aono T."/>
            <person name="Liu C.T."/>
            <person name="Suzuki S."/>
            <person name="Suzuki T."/>
            <person name="Kaneko T."/>
            <person name="Yamada M."/>
            <person name="Tabata S."/>
            <person name="Kupfer D.M."/>
            <person name="Najar F.Z."/>
            <person name="Wiley G.B."/>
            <person name="Roe B."/>
            <person name="Binnewies T."/>
            <person name="Ussery D."/>
            <person name="Vereecke D."/>
            <person name="Gevers D."/>
            <person name="Holsters M."/>
            <person name="Oyaizu H."/>
        </authorList>
    </citation>
    <scope>NUCLEOTIDE SEQUENCE [LARGE SCALE GENOMIC DNA]</scope>
    <source>
        <strain evidence="17">ATCC 43989 / DSM 5975 / JCM 20966 / LMG 6465 / NBRC 14845 / NCIMB 13405 / ORS 571</strain>
    </source>
</reference>
<dbReference type="InterPro" id="IPR012910">
    <property type="entry name" value="Plug_dom"/>
</dbReference>
<evidence type="ECO:0000256" key="4">
    <source>
        <dbReference type="ARBA" id="ARBA00022452"/>
    </source>
</evidence>
<evidence type="ECO:0000259" key="14">
    <source>
        <dbReference type="Pfam" id="PF00593"/>
    </source>
</evidence>